<feature type="non-terminal residue" evidence="9">
    <location>
        <position position="300"/>
    </location>
</feature>
<evidence type="ECO:0000256" key="7">
    <source>
        <dbReference type="ARBA" id="ARBA00049033"/>
    </source>
</evidence>
<dbReference type="FunFam" id="3.30.1510.10:FF:000001">
    <property type="entry name" value="Formate--tetrahydrofolate ligase"/>
    <property type="match status" value="1"/>
</dbReference>
<comment type="catalytic activity">
    <reaction evidence="7">
        <text>(6S)-5,6,7,8-tetrahydrofolate + formate + ATP = (6R)-10-formyltetrahydrofolate + ADP + phosphate</text>
        <dbReference type="Rhea" id="RHEA:20221"/>
        <dbReference type="ChEBI" id="CHEBI:15740"/>
        <dbReference type="ChEBI" id="CHEBI:30616"/>
        <dbReference type="ChEBI" id="CHEBI:43474"/>
        <dbReference type="ChEBI" id="CHEBI:57453"/>
        <dbReference type="ChEBI" id="CHEBI:195366"/>
        <dbReference type="ChEBI" id="CHEBI:456216"/>
        <dbReference type="EC" id="6.3.4.3"/>
    </reaction>
</comment>
<evidence type="ECO:0000256" key="3">
    <source>
        <dbReference type="ARBA" id="ARBA00022563"/>
    </source>
</evidence>
<keyword evidence="4 9" id="KW-0436">Ligase</keyword>
<dbReference type="InterPro" id="IPR020628">
    <property type="entry name" value="Formate_THF_ligase_CS"/>
</dbReference>
<dbReference type="Gene3D" id="3.40.50.300">
    <property type="entry name" value="P-loop containing nucleotide triphosphate hydrolases"/>
    <property type="match status" value="2"/>
</dbReference>
<evidence type="ECO:0000313" key="9">
    <source>
        <dbReference type="EMBL" id="OPX17879.1"/>
    </source>
</evidence>
<evidence type="ECO:0000256" key="2">
    <source>
        <dbReference type="ARBA" id="ARBA00012295"/>
    </source>
</evidence>
<comment type="similarity">
    <text evidence="8">Belongs to the formate--tetrahydrofolate ligase family.</text>
</comment>
<dbReference type="GO" id="GO:0004329">
    <property type="term" value="F:formate-tetrahydrofolate ligase activity"/>
    <property type="evidence" value="ECO:0007669"/>
    <property type="project" value="UniProtKB-EC"/>
</dbReference>
<dbReference type="UniPathway" id="UPA00193"/>
<reference evidence="10" key="1">
    <citation type="submission" date="2017-01" db="EMBL/GenBank/DDBJ databases">
        <title>Novel pathways for hydrocarbon cycling and metabolic interdependencies in hydrothermal sediment communities.</title>
        <authorList>
            <person name="Dombrowski N."/>
            <person name="Seitz K."/>
            <person name="Teske A."/>
            <person name="Baker B."/>
        </authorList>
    </citation>
    <scope>NUCLEOTIDE SEQUENCE [LARGE SCALE GENOMIC DNA]</scope>
</reference>
<comment type="caution">
    <text evidence="9">The sequence shown here is derived from an EMBL/GenBank/DDBJ whole genome shotgun (WGS) entry which is preliminary data.</text>
</comment>
<evidence type="ECO:0000256" key="4">
    <source>
        <dbReference type="ARBA" id="ARBA00022598"/>
    </source>
</evidence>
<dbReference type="InterPro" id="IPR027417">
    <property type="entry name" value="P-loop_NTPase"/>
</dbReference>
<accession>A0A1V4QEU5</accession>
<dbReference type="EMBL" id="MUKB01000066">
    <property type="protein sequence ID" value="OPX17879.1"/>
    <property type="molecule type" value="Genomic_DNA"/>
</dbReference>
<proteinExistence type="inferred from homology"/>
<dbReference type="Pfam" id="PF01268">
    <property type="entry name" value="FTHFS"/>
    <property type="match status" value="1"/>
</dbReference>
<dbReference type="GO" id="GO:0005524">
    <property type="term" value="F:ATP binding"/>
    <property type="evidence" value="ECO:0007669"/>
    <property type="project" value="UniProtKB-KW"/>
</dbReference>
<organism evidence="9 10">
    <name type="scientific">candidate division WOR-3 bacterium 4484_100</name>
    <dbReference type="NCBI Taxonomy" id="1936077"/>
    <lineage>
        <taxon>Bacteria</taxon>
        <taxon>Bacteria division WOR-3</taxon>
    </lineage>
</organism>
<dbReference type="Proteomes" id="UP000191663">
    <property type="component" value="Unassembled WGS sequence"/>
</dbReference>
<evidence type="ECO:0000256" key="5">
    <source>
        <dbReference type="ARBA" id="ARBA00022741"/>
    </source>
</evidence>
<name>A0A1V4QEU5_UNCW3</name>
<keyword evidence="6" id="KW-0067">ATP-binding</keyword>
<gene>
    <name evidence="9" type="ORF">BXT86_04070</name>
</gene>
<dbReference type="EC" id="6.3.4.3" evidence="2"/>
<evidence type="ECO:0000256" key="8">
    <source>
        <dbReference type="ARBA" id="ARBA00061363"/>
    </source>
</evidence>
<comment type="pathway">
    <text evidence="1">One-carbon metabolism; tetrahydrofolate interconversion.</text>
</comment>
<dbReference type="GO" id="GO:0035999">
    <property type="term" value="P:tetrahydrofolate interconversion"/>
    <property type="evidence" value="ECO:0007669"/>
    <property type="project" value="UniProtKB-UniPathway"/>
</dbReference>
<dbReference type="AlphaFoldDB" id="A0A1V4QEU5"/>
<keyword evidence="5" id="KW-0547">Nucleotide-binding</keyword>
<dbReference type="SUPFAM" id="SSF52540">
    <property type="entry name" value="P-loop containing nucleoside triphosphate hydrolases"/>
    <property type="match status" value="1"/>
</dbReference>
<evidence type="ECO:0000256" key="6">
    <source>
        <dbReference type="ARBA" id="ARBA00022840"/>
    </source>
</evidence>
<evidence type="ECO:0000313" key="10">
    <source>
        <dbReference type="Proteomes" id="UP000191663"/>
    </source>
</evidence>
<dbReference type="PROSITE" id="PS00721">
    <property type="entry name" value="FTHFS_1"/>
    <property type="match status" value="1"/>
</dbReference>
<keyword evidence="3" id="KW-0554">One-carbon metabolism</keyword>
<sequence length="300" mass="32331">MKSDLEIAQQTKLIPIIDIARTLKIPEELIIPCGRYKAKVSLKVFDQLKDKAAGKLILVTAMTPTPMGEGKTTVSIGLSMALNRIGKSSIVALREPSLGPVFGIKGGAAGGGYAQVLPMEDINLHFTGDIHAIGSAHNLLSAVLDNHIHFGNKLNVDEREIVFTRVMDMNDRSLRNIVVGLGGKKNGPAREDGFMITAASEVMAILALSESIDELKERLDKIFVSYDMNGKPIFARDFGVTGAMAVLLKDAIKPNLVQTIEHTPAFIHCGPFANIAHGTCSVVSIRLSQRLCDYTVVEAG</sequence>
<dbReference type="InterPro" id="IPR000559">
    <property type="entry name" value="Formate_THF_ligase"/>
</dbReference>
<protein>
    <recommendedName>
        <fullName evidence="2">formate--tetrahydrofolate ligase</fullName>
        <ecNumber evidence="2">6.3.4.3</ecNumber>
    </recommendedName>
</protein>
<evidence type="ECO:0000256" key="1">
    <source>
        <dbReference type="ARBA" id="ARBA00004777"/>
    </source>
</evidence>